<dbReference type="GO" id="GO:0005737">
    <property type="term" value="C:cytoplasm"/>
    <property type="evidence" value="ECO:0007669"/>
    <property type="project" value="UniProtKB-SubCell"/>
</dbReference>
<evidence type="ECO:0000259" key="7">
    <source>
        <dbReference type="Pfam" id="PF05175"/>
    </source>
</evidence>
<sequence>MISPFIVNDKNLFLTRYPVAQVNRSLQAWDSADEYLINHVNEQELVTPISQVAVFNDTFGAITTSLTATTYSGTQVFSINDSLISMKGIAYNIEQNNLDNSNVVQLNSLDPLPSSTTLILYKIPKSKSLLVEQLIKIKQVMNKDVIFIAADRAKEIHSSTLKLFEKYLGTTKTSLAVKKARLVFCQLDHPIKQDSPFPTVWPLNQKQKFSEQERDFTISNHANVYARDKLDIGARYFIENLPTVKAGSSVIDLGCGNGVIGLSVLAEQNEAQIQFFDESHMAIESAKENIKQNLPKLMSQCRFQLNDCLTDVPSNSVDLILCNPPFHQHTATTDHIAWQMFKDSYRVLRKGGELRIIGNRQLAYHIKLKRIFGNEKLIASNDKFVTQSAIKR</sequence>
<keyword evidence="3 6" id="KW-0489">Methyltransferase</keyword>
<dbReference type="HAMAP" id="MF_01859">
    <property type="entry name" value="23SrRNA_methyltr_G"/>
    <property type="match status" value="1"/>
</dbReference>
<dbReference type="GO" id="GO:0003676">
    <property type="term" value="F:nucleic acid binding"/>
    <property type="evidence" value="ECO:0007669"/>
    <property type="project" value="InterPro"/>
</dbReference>
<keyword evidence="10" id="KW-1185">Reference proteome</keyword>
<accession>A0A502KX48</accession>
<gene>
    <name evidence="6" type="primary">rlmG</name>
    <name evidence="9" type="ORF">EPA86_11740</name>
</gene>
<dbReference type="OrthoDB" id="29650at2"/>
<comment type="caution">
    <text evidence="9">The sequence shown here is derived from an EMBL/GenBank/DDBJ whole genome shotgun (WGS) entry which is preliminary data.</text>
</comment>
<dbReference type="Pfam" id="PF05175">
    <property type="entry name" value="MTS"/>
    <property type="match status" value="1"/>
</dbReference>
<comment type="subcellular location">
    <subcellularLocation>
        <location evidence="6">Cytoplasm</location>
    </subcellularLocation>
</comment>
<dbReference type="InterPro" id="IPR029063">
    <property type="entry name" value="SAM-dependent_MTases_sf"/>
</dbReference>
<evidence type="ECO:0000256" key="1">
    <source>
        <dbReference type="ARBA" id="ARBA00022490"/>
    </source>
</evidence>
<feature type="domain" description="RlmG N-terminal" evidence="8">
    <location>
        <begin position="5"/>
        <end position="188"/>
    </location>
</feature>
<evidence type="ECO:0000256" key="4">
    <source>
        <dbReference type="ARBA" id="ARBA00022679"/>
    </source>
</evidence>
<dbReference type="PROSITE" id="PS00092">
    <property type="entry name" value="N6_MTASE"/>
    <property type="match status" value="1"/>
</dbReference>
<dbReference type="PIRSF" id="PIRSF037565">
    <property type="entry name" value="RRNA_m2G_Mtase_RsmD_prd"/>
    <property type="match status" value="1"/>
</dbReference>
<dbReference type="InterPro" id="IPR007848">
    <property type="entry name" value="Small_mtfrase_dom"/>
</dbReference>
<protein>
    <recommendedName>
        <fullName evidence="6">Ribosomal RNA large subunit methyltransferase G</fullName>
        <ecNumber evidence="6">2.1.1.174</ecNumber>
    </recommendedName>
    <alternativeName>
        <fullName evidence="6">23S rRNA m2G1835 methyltransferase</fullName>
    </alternativeName>
    <alternativeName>
        <fullName evidence="6">rRNA (guanine-N(2)-)-methyltransferase RlmG</fullName>
    </alternativeName>
</protein>
<dbReference type="InterPro" id="IPR058679">
    <property type="entry name" value="RlmG_N"/>
</dbReference>
<evidence type="ECO:0000256" key="2">
    <source>
        <dbReference type="ARBA" id="ARBA00022552"/>
    </source>
</evidence>
<dbReference type="Proteomes" id="UP000315303">
    <property type="component" value="Unassembled WGS sequence"/>
</dbReference>
<comment type="similarity">
    <text evidence="6">Belongs to the methyltransferase superfamily. RlmG family.</text>
</comment>
<dbReference type="CDD" id="cd02440">
    <property type="entry name" value="AdoMet_MTases"/>
    <property type="match status" value="1"/>
</dbReference>
<name>A0A502KX48_9GAMM</name>
<dbReference type="EMBL" id="SAWY01000025">
    <property type="protein sequence ID" value="TPH14253.1"/>
    <property type="molecule type" value="Genomic_DNA"/>
</dbReference>
<keyword evidence="5 6" id="KW-0949">S-adenosyl-L-methionine</keyword>
<dbReference type="SUPFAM" id="SSF53335">
    <property type="entry name" value="S-adenosyl-L-methionine-dependent methyltransferases"/>
    <property type="match status" value="1"/>
</dbReference>
<keyword evidence="4 6" id="KW-0808">Transferase</keyword>
<dbReference type="InterPro" id="IPR046977">
    <property type="entry name" value="RsmC/RlmG"/>
</dbReference>
<dbReference type="RefSeq" id="WP_140603838.1">
    <property type="nucleotide sequence ID" value="NZ_SAWY01000025.1"/>
</dbReference>
<organism evidence="9 10">
    <name type="scientific">Litorilituus lipolyticus</name>
    <dbReference type="NCBI Taxonomy" id="2491017"/>
    <lineage>
        <taxon>Bacteria</taxon>
        <taxon>Pseudomonadati</taxon>
        <taxon>Pseudomonadota</taxon>
        <taxon>Gammaproteobacteria</taxon>
        <taxon>Alteromonadales</taxon>
        <taxon>Colwelliaceae</taxon>
        <taxon>Litorilituus</taxon>
    </lineage>
</organism>
<evidence type="ECO:0000256" key="6">
    <source>
        <dbReference type="HAMAP-Rule" id="MF_01859"/>
    </source>
</evidence>
<dbReference type="InterPro" id="IPR017237">
    <property type="entry name" value="RLMG"/>
</dbReference>
<reference evidence="9 10" key="1">
    <citation type="submission" date="2019-01" db="EMBL/GenBank/DDBJ databases">
        <title>Litorilituus lipolytica sp. nov., isolated from intertidal sand of the Yellow Sea in China.</title>
        <authorList>
            <person name="Liu A."/>
        </authorList>
    </citation>
    <scope>NUCLEOTIDE SEQUENCE [LARGE SCALE GENOMIC DNA]</scope>
    <source>
        <strain evidence="9 10">RZ04</strain>
    </source>
</reference>
<evidence type="ECO:0000259" key="8">
    <source>
        <dbReference type="Pfam" id="PF26049"/>
    </source>
</evidence>
<evidence type="ECO:0000256" key="3">
    <source>
        <dbReference type="ARBA" id="ARBA00022603"/>
    </source>
</evidence>
<dbReference type="PANTHER" id="PTHR47816:SF5">
    <property type="entry name" value="RIBOSOMAL RNA LARGE SUBUNIT METHYLTRANSFERASE G"/>
    <property type="match status" value="1"/>
</dbReference>
<dbReference type="InterPro" id="IPR002052">
    <property type="entry name" value="DNA_methylase_N6_adenine_CS"/>
</dbReference>
<comment type="function">
    <text evidence="6">Specifically methylates the guanine in position 1835 (m2G1835) of 23S rRNA.</text>
</comment>
<keyword evidence="1 6" id="KW-0963">Cytoplasm</keyword>
<dbReference type="EC" id="2.1.1.174" evidence="6"/>
<evidence type="ECO:0000313" key="10">
    <source>
        <dbReference type="Proteomes" id="UP000315303"/>
    </source>
</evidence>
<feature type="domain" description="Methyltransferase small" evidence="7">
    <location>
        <begin position="216"/>
        <end position="385"/>
    </location>
</feature>
<evidence type="ECO:0000313" key="9">
    <source>
        <dbReference type="EMBL" id="TPH14253.1"/>
    </source>
</evidence>
<dbReference type="Pfam" id="PF26049">
    <property type="entry name" value="RLMG_N"/>
    <property type="match status" value="1"/>
</dbReference>
<proteinExistence type="inferred from homology"/>
<dbReference type="AlphaFoldDB" id="A0A502KX48"/>
<dbReference type="Gene3D" id="3.40.50.150">
    <property type="entry name" value="Vaccinia Virus protein VP39"/>
    <property type="match status" value="2"/>
</dbReference>
<comment type="catalytic activity">
    <reaction evidence="6">
        <text>guanosine(1835) in 23S rRNA + S-adenosyl-L-methionine = N(2)-methylguanosine(1835) in 23S rRNA + S-adenosyl-L-homocysteine + H(+)</text>
        <dbReference type="Rhea" id="RHEA:42744"/>
        <dbReference type="Rhea" id="RHEA-COMP:10217"/>
        <dbReference type="Rhea" id="RHEA-COMP:10218"/>
        <dbReference type="ChEBI" id="CHEBI:15378"/>
        <dbReference type="ChEBI" id="CHEBI:57856"/>
        <dbReference type="ChEBI" id="CHEBI:59789"/>
        <dbReference type="ChEBI" id="CHEBI:74269"/>
        <dbReference type="ChEBI" id="CHEBI:74481"/>
        <dbReference type="EC" id="2.1.1.174"/>
    </reaction>
</comment>
<dbReference type="PANTHER" id="PTHR47816">
    <property type="entry name" value="RIBOSOMAL RNA SMALL SUBUNIT METHYLTRANSFERASE C"/>
    <property type="match status" value="1"/>
</dbReference>
<keyword evidence="2 6" id="KW-0698">rRNA processing</keyword>
<dbReference type="GO" id="GO:0052916">
    <property type="term" value="F:23S rRNA (guanine(1835)-N(2))-methyltransferase activity"/>
    <property type="evidence" value="ECO:0007669"/>
    <property type="project" value="UniProtKB-EC"/>
</dbReference>
<evidence type="ECO:0000256" key="5">
    <source>
        <dbReference type="ARBA" id="ARBA00022691"/>
    </source>
</evidence>